<dbReference type="EMBL" id="MFIQ01000032">
    <property type="protein sequence ID" value="OGF92978.1"/>
    <property type="molecule type" value="Genomic_DNA"/>
</dbReference>
<evidence type="ECO:0000313" key="2">
    <source>
        <dbReference type="EMBL" id="OGF92978.1"/>
    </source>
</evidence>
<organism evidence="2 3">
    <name type="scientific">Candidatus Giovannonibacteria bacterium RIFCSPLOWO2_12_FULL_44_15</name>
    <dbReference type="NCBI Taxonomy" id="1798364"/>
    <lineage>
        <taxon>Bacteria</taxon>
        <taxon>Candidatus Giovannoniibacteriota</taxon>
    </lineage>
</organism>
<gene>
    <name evidence="2" type="ORF">A3G54_01885</name>
</gene>
<dbReference type="Proteomes" id="UP000178894">
    <property type="component" value="Unassembled WGS sequence"/>
</dbReference>
<feature type="transmembrane region" description="Helical" evidence="1">
    <location>
        <begin position="86"/>
        <end position="106"/>
    </location>
</feature>
<evidence type="ECO:0000256" key="1">
    <source>
        <dbReference type="SAM" id="Phobius"/>
    </source>
</evidence>
<keyword evidence="1" id="KW-0472">Membrane</keyword>
<feature type="transmembrane region" description="Helical" evidence="1">
    <location>
        <begin position="62"/>
        <end position="80"/>
    </location>
</feature>
<feature type="transmembrane region" description="Helical" evidence="1">
    <location>
        <begin position="6"/>
        <end position="24"/>
    </location>
</feature>
<dbReference type="AlphaFoldDB" id="A0A1F5XYL1"/>
<keyword evidence="1" id="KW-0812">Transmembrane</keyword>
<sequence length="109" mass="12206">MNWFRLILGSLGFALIINSIAIVLSSKYYSLFSKVYFIEPASEKGREKAKKNIETEKNAQRYGLSVICIGLGLTAMLWSLSVVESITFPFLILAVTAFVASYFGIFKNH</sequence>
<keyword evidence="1" id="KW-1133">Transmembrane helix</keyword>
<reference evidence="2 3" key="1">
    <citation type="journal article" date="2016" name="Nat. Commun.">
        <title>Thousands of microbial genomes shed light on interconnected biogeochemical processes in an aquifer system.</title>
        <authorList>
            <person name="Anantharaman K."/>
            <person name="Brown C.T."/>
            <person name="Hug L.A."/>
            <person name="Sharon I."/>
            <person name="Castelle C.J."/>
            <person name="Probst A.J."/>
            <person name="Thomas B.C."/>
            <person name="Singh A."/>
            <person name="Wilkins M.J."/>
            <person name="Karaoz U."/>
            <person name="Brodie E.L."/>
            <person name="Williams K.H."/>
            <person name="Hubbard S.S."/>
            <person name="Banfield J.F."/>
        </authorList>
    </citation>
    <scope>NUCLEOTIDE SEQUENCE [LARGE SCALE GENOMIC DNA]</scope>
</reference>
<evidence type="ECO:0000313" key="3">
    <source>
        <dbReference type="Proteomes" id="UP000178894"/>
    </source>
</evidence>
<proteinExistence type="predicted"/>
<evidence type="ECO:0008006" key="4">
    <source>
        <dbReference type="Google" id="ProtNLM"/>
    </source>
</evidence>
<protein>
    <recommendedName>
        <fullName evidence="4">DUF3784 domain-containing protein</fullName>
    </recommendedName>
</protein>
<accession>A0A1F5XYL1</accession>
<comment type="caution">
    <text evidence="2">The sequence shown here is derived from an EMBL/GenBank/DDBJ whole genome shotgun (WGS) entry which is preliminary data.</text>
</comment>
<name>A0A1F5XYL1_9BACT</name>